<organism evidence="1 2">
    <name type="scientific">Flavobacterium psychrophilum</name>
    <dbReference type="NCBI Taxonomy" id="96345"/>
    <lineage>
        <taxon>Bacteria</taxon>
        <taxon>Pseudomonadati</taxon>
        <taxon>Bacteroidota</taxon>
        <taxon>Flavobacteriia</taxon>
        <taxon>Flavobacteriales</taxon>
        <taxon>Flavobacteriaceae</taxon>
        <taxon>Flavobacterium</taxon>
    </lineage>
</organism>
<sequence>MQKDNLYGVINPYIVNDIIPLRYKNIITLFDKYYIVQNAEDKSGLLLENGVMVLKEEYKFYNNYENKIFATKKTNKS</sequence>
<protein>
    <submittedName>
        <fullName evidence="1">Uncharacterized protein</fullName>
    </submittedName>
</protein>
<name>A0A7U2UE20_FLAPS</name>
<evidence type="ECO:0000313" key="2">
    <source>
        <dbReference type="Proteomes" id="UP000596329"/>
    </source>
</evidence>
<accession>A0A7U2UE20</accession>
<gene>
    <name evidence="1" type="ORF">H0H26_00285</name>
</gene>
<dbReference type="RefSeq" id="WP_034099490.1">
    <property type="nucleotide sequence ID" value="NZ_BCNG01000060.1"/>
</dbReference>
<dbReference type="AlphaFoldDB" id="A0A7U2UE20"/>
<dbReference type="Proteomes" id="UP000596329">
    <property type="component" value="Chromosome"/>
</dbReference>
<dbReference type="EMBL" id="CP059075">
    <property type="protein sequence ID" value="QRE04083.1"/>
    <property type="molecule type" value="Genomic_DNA"/>
</dbReference>
<proteinExistence type="predicted"/>
<evidence type="ECO:0000313" key="1">
    <source>
        <dbReference type="EMBL" id="QRE04083.1"/>
    </source>
</evidence>
<reference evidence="1 2" key="1">
    <citation type="submission" date="2020-07" db="EMBL/GenBank/DDBJ databases">
        <title>Genomic characterization of Flavobacterium psychrophilum strains.</title>
        <authorList>
            <person name="Castillo D."/>
            <person name="Jorgensen J."/>
            <person name="Middelboe M."/>
        </authorList>
    </citation>
    <scope>NUCLEOTIDE SEQUENCE [LARGE SCALE GENOMIC DNA]</scope>
    <source>
        <strain evidence="1 2">FPS-R7</strain>
    </source>
</reference>